<feature type="chain" id="PRO_5040205689" description="Secreted protein" evidence="1">
    <location>
        <begin position="21"/>
        <end position="118"/>
    </location>
</feature>
<proteinExistence type="predicted"/>
<gene>
    <name evidence="2" type="ORF">GP486_008470</name>
</gene>
<evidence type="ECO:0000256" key="1">
    <source>
        <dbReference type="SAM" id="SignalP"/>
    </source>
</evidence>
<sequence>MCSSLAWWIAPGTWWSLAGTSPNSEGRSLCAGDDAVRLSTIDGGEGDLCGVGDGEEVWEDSMLFTISWRGPLGEDVGDREGNDTSDLSDGAADVTELFVLILLAFARTVLECADFDEF</sequence>
<reference evidence="2" key="1">
    <citation type="submission" date="2021-03" db="EMBL/GenBank/DDBJ databases">
        <title>Comparative genomics and phylogenomic investigation of the class Geoglossomycetes provide insights into ecological specialization and systematics.</title>
        <authorList>
            <person name="Melie T."/>
            <person name="Pirro S."/>
            <person name="Miller A.N."/>
            <person name="Quandt A."/>
        </authorList>
    </citation>
    <scope>NUCLEOTIDE SEQUENCE</scope>
    <source>
        <strain evidence="2">CAQ_001_2017</strain>
    </source>
</reference>
<feature type="signal peptide" evidence="1">
    <location>
        <begin position="1"/>
        <end position="20"/>
    </location>
</feature>
<evidence type="ECO:0008006" key="4">
    <source>
        <dbReference type="Google" id="ProtNLM"/>
    </source>
</evidence>
<evidence type="ECO:0000313" key="2">
    <source>
        <dbReference type="EMBL" id="KAH0545105.1"/>
    </source>
</evidence>
<evidence type="ECO:0000313" key="3">
    <source>
        <dbReference type="Proteomes" id="UP000750711"/>
    </source>
</evidence>
<accession>A0A9P8ICI1</accession>
<dbReference type="AlphaFoldDB" id="A0A9P8ICI1"/>
<protein>
    <recommendedName>
        <fullName evidence="4">Secreted protein</fullName>
    </recommendedName>
</protein>
<keyword evidence="1" id="KW-0732">Signal</keyword>
<dbReference type="Proteomes" id="UP000750711">
    <property type="component" value="Unassembled WGS sequence"/>
</dbReference>
<comment type="caution">
    <text evidence="2">The sequence shown here is derived from an EMBL/GenBank/DDBJ whole genome shotgun (WGS) entry which is preliminary data.</text>
</comment>
<name>A0A9P8ICI1_9PEZI</name>
<dbReference type="EMBL" id="JAGHQM010003292">
    <property type="protein sequence ID" value="KAH0545105.1"/>
    <property type="molecule type" value="Genomic_DNA"/>
</dbReference>
<organism evidence="2 3">
    <name type="scientific">Trichoglossum hirsutum</name>
    <dbReference type="NCBI Taxonomy" id="265104"/>
    <lineage>
        <taxon>Eukaryota</taxon>
        <taxon>Fungi</taxon>
        <taxon>Dikarya</taxon>
        <taxon>Ascomycota</taxon>
        <taxon>Pezizomycotina</taxon>
        <taxon>Geoglossomycetes</taxon>
        <taxon>Geoglossales</taxon>
        <taxon>Geoglossaceae</taxon>
        <taxon>Trichoglossum</taxon>
    </lineage>
</organism>
<keyword evidence="3" id="KW-1185">Reference proteome</keyword>